<comment type="caution">
    <text evidence="17">The sequence shown here is derived from an EMBL/GenBank/DDBJ whole genome shotgun (WGS) entry which is preliminary data.</text>
</comment>
<dbReference type="PANTHER" id="PTHR11626:SF2">
    <property type="entry name" value="SQUALENE SYNTHASE"/>
    <property type="match status" value="1"/>
</dbReference>
<dbReference type="EC" id="2.5.1.21" evidence="5"/>
<comment type="cofactor">
    <cofactor evidence="1">
        <name>Mg(2+)</name>
        <dbReference type="ChEBI" id="CHEBI:18420"/>
    </cofactor>
</comment>
<dbReference type="InterPro" id="IPR044844">
    <property type="entry name" value="Trans_IPPS_euk-type"/>
</dbReference>
<dbReference type="GeneID" id="36517368"/>
<evidence type="ECO:0000256" key="4">
    <source>
        <dbReference type="ARBA" id="ARBA00006251"/>
    </source>
</evidence>
<dbReference type="InterPro" id="IPR002060">
    <property type="entry name" value="Squ/phyt_synthse"/>
</dbReference>
<evidence type="ECO:0000256" key="10">
    <source>
        <dbReference type="ARBA" id="ARBA00022989"/>
    </source>
</evidence>
<dbReference type="InterPro" id="IPR006449">
    <property type="entry name" value="Squal_synth-like"/>
</dbReference>
<feature type="transmembrane region" description="Helical" evidence="16">
    <location>
        <begin position="400"/>
        <end position="422"/>
    </location>
</feature>
<dbReference type="AlphaFoldDB" id="A0A2T0FLZ6"/>
<evidence type="ECO:0000256" key="16">
    <source>
        <dbReference type="SAM" id="Phobius"/>
    </source>
</evidence>
<keyword evidence="18" id="KW-1185">Reference proteome</keyword>
<dbReference type="InterPro" id="IPR033904">
    <property type="entry name" value="Trans_IPPS_HH"/>
</dbReference>
<comment type="similarity">
    <text evidence="4">Belongs to the phytoene/squalene synthase family.</text>
</comment>
<evidence type="ECO:0000256" key="7">
    <source>
        <dbReference type="ARBA" id="ARBA00022679"/>
    </source>
</evidence>
<keyword evidence="12" id="KW-0443">Lipid metabolism</keyword>
<evidence type="ECO:0000256" key="2">
    <source>
        <dbReference type="ARBA" id="ARBA00004370"/>
    </source>
</evidence>
<evidence type="ECO:0000256" key="9">
    <source>
        <dbReference type="ARBA" id="ARBA00022955"/>
    </source>
</evidence>
<keyword evidence="15" id="KW-0753">Steroid metabolism</keyword>
<proteinExistence type="inferred from homology"/>
<evidence type="ECO:0000256" key="5">
    <source>
        <dbReference type="ARBA" id="ARBA00012373"/>
    </source>
</evidence>
<evidence type="ECO:0000256" key="14">
    <source>
        <dbReference type="ARBA" id="ARBA00023166"/>
    </source>
</evidence>
<evidence type="ECO:0000256" key="13">
    <source>
        <dbReference type="ARBA" id="ARBA00023136"/>
    </source>
</evidence>
<dbReference type="GO" id="GO:0045338">
    <property type="term" value="P:farnesyl diphosphate metabolic process"/>
    <property type="evidence" value="ECO:0007669"/>
    <property type="project" value="InterPro"/>
</dbReference>
<name>A0A2T0FLZ6_9ASCO</name>
<dbReference type="PROSITE" id="PS01045">
    <property type="entry name" value="SQUALEN_PHYTOEN_SYN_2"/>
    <property type="match status" value="1"/>
</dbReference>
<keyword evidence="11" id="KW-0756">Sterol biosynthesis</keyword>
<dbReference type="SFLD" id="SFLDG01018">
    <property type="entry name" value="Squalene/Phytoene_Synthase_Lik"/>
    <property type="match status" value="1"/>
</dbReference>
<evidence type="ECO:0000256" key="1">
    <source>
        <dbReference type="ARBA" id="ARBA00001946"/>
    </source>
</evidence>
<evidence type="ECO:0000256" key="15">
    <source>
        <dbReference type="ARBA" id="ARBA00023221"/>
    </source>
</evidence>
<keyword evidence="9" id="KW-0752">Steroid biosynthesis</keyword>
<evidence type="ECO:0000256" key="3">
    <source>
        <dbReference type="ARBA" id="ARBA00005057"/>
    </source>
</evidence>
<evidence type="ECO:0000313" key="17">
    <source>
        <dbReference type="EMBL" id="PRT56000.1"/>
    </source>
</evidence>
<dbReference type="SUPFAM" id="SSF48576">
    <property type="entry name" value="Terpenoid synthases"/>
    <property type="match status" value="1"/>
</dbReference>
<keyword evidence="8 16" id="KW-0812">Transmembrane</keyword>
<comment type="subcellular location">
    <subcellularLocation>
        <location evidence="2">Membrane</location>
    </subcellularLocation>
</comment>
<evidence type="ECO:0000256" key="6">
    <source>
        <dbReference type="ARBA" id="ARBA00022516"/>
    </source>
</evidence>
<reference evidence="17 18" key="1">
    <citation type="submission" date="2017-04" db="EMBL/GenBank/DDBJ databases">
        <title>Genome sequencing of [Candida] sorbophila.</title>
        <authorList>
            <person name="Ahn J.O."/>
        </authorList>
    </citation>
    <scope>NUCLEOTIDE SEQUENCE [LARGE SCALE GENOMIC DNA]</scope>
    <source>
        <strain evidence="17 18">DS02</strain>
    </source>
</reference>
<dbReference type="FunFam" id="1.10.600.10:FF:000003">
    <property type="entry name" value="Farnesyl-diphosphate farnesyltransferase 1"/>
    <property type="match status" value="1"/>
</dbReference>
<evidence type="ECO:0000256" key="8">
    <source>
        <dbReference type="ARBA" id="ARBA00022692"/>
    </source>
</evidence>
<accession>A0A2T0FLZ6</accession>
<keyword evidence="7" id="KW-0808">Transferase</keyword>
<comment type="pathway">
    <text evidence="3">Terpene metabolism; lanosterol biosynthesis; lanosterol from farnesyl diphosphate: step 1/3.</text>
</comment>
<dbReference type="Proteomes" id="UP000238350">
    <property type="component" value="Unassembled WGS sequence"/>
</dbReference>
<dbReference type="Gene3D" id="1.10.600.10">
    <property type="entry name" value="Farnesyl Diphosphate Synthase"/>
    <property type="match status" value="1"/>
</dbReference>
<keyword evidence="13 16" id="KW-0472">Membrane</keyword>
<dbReference type="OrthoDB" id="431150at2759"/>
<gene>
    <name evidence="17" type="ORF">B9G98_03620</name>
</gene>
<evidence type="ECO:0000313" key="18">
    <source>
        <dbReference type="Proteomes" id="UP000238350"/>
    </source>
</evidence>
<dbReference type="STRING" id="45607.A0A2T0FLZ6"/>
<dbReference type="GO" id="GO:0006696">
    <property type="term" value="P:ergosterol biosynthetic process"/>
    <property type="evidence" value="ECO:0007669"/>
    <property type="project" value="TreeGrafter"/>
</dbReference>
<sequence length="445" mass="51591">MISLDELLVIIQLKLSRPLHPVGTRGRDLTRCYELLRLTSRSFASVIEQLHPELRDAMMIFYVVLRGLDTVEDDTGLDNKVKLPLLRSFRNVLKTEDWTFHDSSETEKDRVVLQEFDCILREYHKLRPEYQDIIADITEKMGNGMADYIAMENQQNFEGVKTVADYDLYCHHVAGIVGEGITRMAVYSKFGDRKLAEKEDLFESMGLFLQKTNIIRDYREDIDDGRSFWPREVWSKYADSLTDFTKKEHTEKGLQCISELTLHSLRHVEHVLEYLSAVRDESLFRFCAIPQTMSIATLELVFNNPEVFQSNVKISKGQAAKLILGSRSMAEVYAIFRHYVRKIHERNKVTDPNFLHIEQRCAKIEQYINANDKFSIEYIRMQALPKSEFERDQLDSANKVMYTGFGMLLVVSGLMVGIASYFSGGKVGPSRFIAEFKTFIDFMWN</sequence>
<dbReference type="SMR" id="A0A2T0FLZ6"/>
<dbReference type="Pfam" id="PF00494">
    <property type="entry name" value="SQS_PSY"/>
    <property type="match status" value="1"/>
</dbReference>
<dbReference type="SFLD" id="SFLDS00005">
    <property type="entry name" value="Isoprenoid_Synthase_Type_I"/>
    <property type="match status" value="1"/>
</dbReference>
<dbReference type="EMBL" id="NDIQ01000022">
    <property type="protein sequence ID" value="PRT56000.1"/>
    <property type="molecule type" value="Genomic_DNA"/>
</dbReference>
<evidence type="ECO:0000256" key="11">
    <source>
        <dbReference type="ARBA" id="ARBA00023011"/>
    </source>
</evidence>
<evidence type="ECO:0000256" key="12">
    <source>
        <dbReference type="ARBA" id="ARBA00023098"/>
    </source>
</evidence>
<dbReference type="CDD" id="cd00683">
    <property type="entry name" value="Trans_IPPS_HH"/>
    <property type="match status" value="1"/>
</dbReference>
<dbReference type="PANTHER" id="PTHR11626">
    <property type="entry name" value="FARNESYL-DIPHOSPHATE FARNESYLTRANSFERASE"/>
    <property type="match status" value="1"/>
</dbReference>
<keyword evidence="6" id="KW-0444">Lipid biosynthesis</keyword>
<protein>
    <recommendedName>
        <fullName evidence="5">squalene synthase</fullName>
        <ecNumber evidence="5">2.5.1.21</ecNumber>
    </recommendedName>
</protein>
<dbReference type="InterPro" id="IPR008949">
    <property type="entry name" value="Isoprenoid_synthase_dom_sf"/>
</dbReference>
<dbReference type="GO" id="GO:0051996">
    <property type="term" value="F:squalene synthase [NAD(P)H] activity"/>
    <property type="evidence" value="ECO:0007669"/>
    <property type="project" value="UniProtKB-EC"/>
</dbReference>
<dbReference type="InterPro" id="IPR019845">
    <property type="entry name" value="Squalene/phytoene_synthase_CS"/>
</dbReference>
<keyword evidence="10 16" id="KW-1133">Transmembrane helix</keyword>
<dbReference type="NCBIfam" id="TIGR01559">
    <property type="entry name" value="squal_synth"/>
    <property type="match status" value="1"/>
</dbReference>
<dbReference type="GO" id="GO:0005789">
    <property type="term" value="C:endoplasmic reticulum membrane"/>
    <property type="evidence" value="ECO:0007669"/>
    <property type="project" value="TreeGrafter"/>
</dbReference>
<dbReference type="RefSeq" id="XP_024665945.1">
    <property type="nucleotide sequence ID" value="XM_024810177.1"/>
</dbReference>
<organism evidence="17 18">
    <name type="scientific">Wickerhamiella sorbophila</name>
    <dbReference type="NCBI Taxonomy" id="45607"/>
    <lineage>
        <taxon>Eukaryota</taxon>
        <taxon>Fungi</taxon>
        <taxon>Dikarya</taxon>
        <taxon>Ascomycota</taxon>
        <taxon>Saccharomycotina</taxon>
        <taxon>Dipodascomycetes</taxon>
        <taxon>Dipodascales</taxon>
        <taxon>Trichomonascaceae</taxon>
        <taxon>Wickerhamiella</taxon>
    </lineage>
</organism>
<keyword evidence="14" id="KW-1207">Sterol metabolism</keyword>